<evidence type="ECO:0000313" key="1">
    <source>
        <dbReference type="EMBL" id="GAB1315384.1"/>
    </source>
</evidence>
<gene>
    <name evidence="1" type="ORF">MFIFM68171_05594</name>
</gene>
<keyword evidence="2" id="KW-1185">Reference proteome</keyword>
<proteinExistence type="predicted"/>
<dbReference type="EMBL" id="BAAFSV010000003">
    <property type="protein sequence ID" value="GAB1315384.1"/>
    <property type="molecule type" value="Genomic_DNA"/>
</dbReference>
<dbReference type="Proteomes" id="UP001628179">
    <property type="component" value="Unassembled WGS sequence"/>
</dbReference>
<reference evidence="1 2" key="1">
    <citation type="submission" date="2024-09" db="EMBL/GenBank/DDBJ databases">
        <title>Itraconazole resistance in Madurella fahalii resulting from another homologue of gene encoding cytochrome P450 14-alpha sterol demethylase (CYP51).</title>
        <authorList>
            <person name="Yoshioka I."/>
            <person name="Fahal A.H."/>
            <person name="Kaneko S."/>
            <person name="Yaguchi T."/>
        </authorList>
    </citation>
    <scope>NUCLEOTIDE SEQUENCE [LARGE SCALE GENOMIC DNA]</scope>
    <source>
        <strain evidence="1 2">IFM 68171</strain>
    </source>
</reference>
<accession>A0ABQ0GC93</accession>
<sequence>MEPITTTKTFYSLHANPEGKVAVVQIRNFPAGGDPNKPECYTHTIHLFPELFMANLRTTANGVTKFATINLLPGKLVLVDFLPKVFGSVVVIYALSISRTSLFIQPFSVHVQIDNKPVLYLDAGDSVFYGSCEMFSARGEEELELLVQDGRSGVSGVEIFREELQRMLRVPLGKDWALQQQVAVSV</sequence>
<protein>
    <submittedName>
        <fullName evidence="1">Uncharacterized protein</fullName>
    </submittedName>
</protein>
<evidence type="ECO:0000313" key="2">
    <source>
        <dbReference type="Proteomes" id="UP001628179"/>
    </source>
</evidence>
<dbReference type="RefSeq" id="XP_070917115.1">
    <property type="nucleotide sequence ID" value="XM_071061014.1"/>
</dbReference>
<organism evidence="1 2">
    <name type="scientific">Madurella fahalii</name>
    <dbReference type="NCBI Taxonomy" id="1157608"/>
    <lineage>
        <taxon>Eukaryota</taxon>
        <taxon>Fungi</taxon>
        <taxon>Dikarya</taxon>
        <taxon>Ascomycota</taxon>
        <taxon>Pezizomycotina</taxon>
        <taxon>Sordariomycetes</taxon>
        <taxon>Sordariomycetidae</taxon>
        <taxon>Sordariales</taxon>
        <taxon>Sordariales incertae sedis</taxon>
        <taxon>Madurella</taxon>
    </lineage>
</organism>
<name>A0ABQ0GC93_9PEZI</name>
<comment type="caution">
    <text evidence="1">The sequence shown here is derived from an EMBL/GenBank/DDBJ whole genome shotgun (WGS) entry which is preliminary data.</text>
</comment>
<dbReference type="GeneID" id="98176337"/>